<dbReference type="Proteomes" id="UP001156682">
    <property type="component" value="Unassembled WGS sequence"/>
</dbReference>
<gene>
    <name evidence="1" type="ORF">GCM10007878_02220</name>
</gene>
<evidence type="ECO:0000313" key="1">
    <source>
        <dbReference type="EMBL" id="GLR62787.1"/>
    </source>
</evidence>
<comment type="caution">
    <text evidence="1">The sequence shown here is derived from an EMBL/GenBank/DDBJ whole genome shotgun (WGS) entry which is preliminary data.</text>
</comment>
<evidence type="ECO:0000313" key="2">
    <source>
        <dbReference type="Proteomes" id="UP001156682"/>
    </source>
</evidence>
<evidence type="ECO:0008006" key="3">
    <source>
        <dbReference type="Google" id="ProtNLM"/>
    </source>
</evidence>
<sequence>MSKKRKTAFPKDLWVVEYIDRMDRDGEHVSESLSRENTEALYAEMNRHT</sequence>
<keyword evidence="2" id="KW-1185">Reference proteome</keyword>
<dbReference type="RefSeq" id="WP_160169836.1">
    <property type="nucleotide sequence ID" value="NZ_BSOR01000005.1"/>
</dbReference>
<proteinExistence type="predicted"/>
<accession>A0ABQ5ZUQ6</accession>
<reference evidence="2" key="1">
    <citation type="journal article" date="2019" name="Int. J. Syst. Evol. Microbiol.">
        <title>The Global Catalogue of Microorganisms (GCM) 10K type strain sequencing project: providing services to taxonomists for standard genome sequencing and annotation.</title>
        <authorList>
            <consortium name="The Broad Institute Genomics Platform"/>
            <consortium name="The Broad Institute Genome Sequencing Center for Infectious Disease"/>
            <person name="Wu L."/>
            <person name="Ma J."/>
        </authorList>
    </citation>
    <scope>NUCLEOTIDE SEQUENCE [LARGE SCALE GENOMIC DNA]</scope>
    <source>
        <strain evidence="2">NBRC 100033</strain>
    </source>
</reference>
<organism evidence="1 2">
    <name type="scientific">Marinospirillum insulare</name>
    <dbReference type="NCBI Taxonomy" id="217169"/>
    <lineage>
        <taxon>Bacteria</taxon>
        <taxon>Pseudomonadati</taxon>
        <taxon>Pseudomonadota</taxon>
        <taxon>Gammaproteobacteria</taxon>
        <taxon>Oceanospirillales</taxon>
        <taxon>Oceanospirillaceae</taxon>
        <taxon>Marinospirillum</taxon>
    </lineage>
</organism>
<dbReference type="EMBL" id="BSOR01000005">
    <property type="protein sequence ID" value="GLR62787.1"/>
    <property type="molecule type" value="Genomic_DNA"/>
</dbReference>
<protein>
    <recommendedName>
        <fullName evidence="3">Transposase</fullName>
    </recommendedName>
</protein>
<name>A0ABQ5ZUQ6_9GAMM</name>